<feature type="transmembrane region" description="Helical" evidence="14">
    <location>
        <begin position="39"/>
        <end position="56"/>
    </location>
</feature>
<evidence type="ECO:0000256" key="2">
    <source>
        <dbReference type="ARBA" id="ARBA00006024"/>
    </source>
</evidence>
<comment type="similarity">
    <text evidence="2 14">Belongs to the cation transport ATPase (P-type) (TC 3.A.3) family. Type IB subfamily.</text>
</comment>
<dbReference type="InterPro" id="IPR027256">
    <property type="entry name" value="P-typ_ATPase_IB"/>
</dbReference>
<dbReference type="SUPFAM" id="SSF81665">
    <property type="entry name" value="Calcium ATPase, transmembrane domain M"/>
    <property type="match status" value="1"/>
</dbReference>
<dbReference type="InterPro" id="IPR023299">
    <property type="entry name" value="ATPase_P-typ_cyto_dom_N"/>
</dbReference>
<dbReference type="PROSITE" id="PS00154">
    <property type="entry name" value="ATPASE_E1_E2"/>
    <property type="match status" value="1"/>
</dbReference>
<name>A0A5D0CL98_9BACL</name>
<keyword evidence="12" id="KW-0406">Ion transport</keyword>
<dbReference type="GO" id="GO:0016887">
    <property type="term" value="F:ATP hydrolysis activity"/>
    <property type="evidence" value="ECO:0007669"/>
    <property type="project" value="InterPro"/>
</dbReference>
<evidence type="ECO:0000259" key="16">
    <source>
        <dbReference type="Pfam" id="PF00122"/>
    </source>
</evidence>
<dbReference type="PANTHER" id="PTHR43079:SF1">
    <property type="entry name" value="CADMIUM_ZINC-TRANSPORTING ATPASE HMA1, CHLOROPLASTIC-RELATED"/>
    <property type="match status" value="1"/>
</dbReference>
<keyword evidence="14" id="KW-1003">Cell membrane</keyword>
<dbReference type="InterPro" id="IPR018303">
    <property type="entry name" value="ATPase_P-typ_P_site"/>
</dbReference>
<dbReference type="SUPFAM" id="SSF56784">
    <property type="entry name" value="HAD-like"/>
    <property type="match status" value="1"/>
</dbReference>
<evidence type="ECO:0000256" key="6">
    <source>
        <dbReference type="ARBA" id="ARBA00022723"/>
    </source>
</evidence>
<dbReference type="InterPro" id="IPR001757">
    <property type="entry name" value="P_typ_ATPase"/>
</dbReference>
<evidence type="ECO:0000256" key="4">
    <source>
        <dbReference type="ARBA" id="ARBA00022553"/>
    </source>
</evidence>
<dbReference type="PANTHER" id="PTHR43079">
    <property type="entry name" value="PROBABLE CADMIUM/ZINC-TRANSPORTING ATPASE HMA1"/>
    <property type="match status" value="1"/>
</dbReference>
<dbReference type="Pfam" id="PF00702">
    <property type="entry name" value="Hydrolase"/>
    <property type="match status" value="1"/>
</dbReference>
<dbReference type="NCBIfam" id="TIGR01494">
    <property type="entry name" value="ATPase_P-type"/>
    <property type="match status" value="1"/>
</dbReference>
<dbReference type="CDD" id="cd07551">
    <property type="entry name" value="P-type_ATPase_HM_ZosA_PfeT-like"/>
    <property type="match status" value="1"/>
</dbReference>
<dbReference type="NCBIfam" id="TIGR01512">
    <property type="entry name" value="ATPase-IB2_Cd"/>
    <property type="match status" value="1"/>
</dbReference>
<proteinExistence type="inferred from homology"/>
<organism evidence="17 18">
    <name type="scientific">Paenibacillus faecis</name>
    <dbReference type="NCBI Taxonomy" id="862114"/>
    <lineage>
        <taxon>Bacteria</taxon>
        <taxon>Bacillati</taxon>
        <taxon>Bacillota</taxon>
        <taxon>Bacilli</taxon>
        <taxon>Bacillales</taxon>
        <taxon>Paenibacillaceae</taxon>
        <taxon>Paenibacillus</taxon>
    </lineage>
</organism>
<dbReference type="InterPro" id="IPR059000">
    <property type="entry name" value="ATPase_P-type_domA"/>
</dbReference>
<feature type="transmembrane region" description="Helical" evidence="14">
    <location>
        <begin position="265"/>
        <end position="286"/>
    </location>
</feature>
<feature type="compositionally biased region" description="Polar residues" evidence="15">
    <location>
        <begin position="10"/>
        <end position="22"/>
    </location>
</feature>
<keyword evidence="7 14" id="KW-0547">Nucleotide-binding</keyword>
<feature type="domain" description="P-type ATPase A" evidence="16">
    <location>
        <begin position="145"/>
        <end position="245"/>
    </location>
</feature>
<keyword evidence="10" id="KW-1278">Translocase</keyword>
<dbReference type="InterPro" id="IPR044492">
    <property type="entry name" value="P_typ_ATPase_HD_dom"/>
</dbReference>
<keyword evidence="13 14" id="KW-0472">Membrane</keyword>
<protein>
    <submittedName>
        <fullName evidence="17">Cadmium-translocating P-type ATPase</fullName>
        <ecNumber evidence="17">3.6.3.3</ecNumber>
    </submittedName>
</protein>
<evidence type="ECO:0000256" key="12">
    <source>
        <dbReference type="ARBA" id="ARBA00023065"/>
    </source>
</evidence>
<dbReference type="RefSeq" id="WP_148457868.1">
    <property type="nucleotide sequence ID" value="NZ_VSDO01000006.1"/>
</dbReference>
<keyword evidence="3" id="KW-0813">Transport</keyword>
<dbReference type="AlphaFoldDB" id="A0A5D0CL98"/>
<dbReference type="Pfam" id="PF00122">
    <property type="entry name" value="E1-E2_ATPase"/>
    <property type="match status" value="1"/>
</dbReference>
<feature type="transmembrane region" description="Helical" evidence="14">
    <location>
        <begin position="114"/>
        <end position="131"/>
    </location>
</feature>
<keyword evidence="18" id="KW-1185">Reference proteome</keyword>
<dbReference type="GO" id="GO:0019829">
    <property type="term" value="F:ATPase-coupled monoatomic cation transmembrane transporter activity"/>
    <property type="evidence" value="ECO:0007669"/>
    <property type="project" value="InterPro"/>
</dbReference>
<evidence type="ECO:0000256" key="11">
    <source>
        <dbReference type="ARBA" id="ARBA00022989"/>
    </source>
</evidence>
<dbReference type="Gene3D" id="3.40.1110.10">
    <property type="entry name" value="Calcium-transporting ATPase, cytoplasmic domain N"/>
    <property type="match status" value="1"/>
</dbReference>
<dbReference type="SFLD" id="SFLDS00003">
    <property type="entry name" value="Haloacid_Dehalogenase"/>
    <property type="match status" value="1"/>
</dbReference>
<dbReference type="InterPro" id="IPR023298">
    <property type="entry name" value="ATPase_P-typ_TM_dom_sf"/>
</dbReference>
<dbReference type="EMBL" id="VSDO01000006">
    <property type="protein sequence ID" value="TYA10300.1"/>
    <property type="molecule type" value="Genomic_DNA"/>
</dbReference>
<dbReference type="SUPFAM" id="SSF81653">
    <property type="entry name" value="Calcium ATPase, transduction domain A"/>
    <property type="match status" value="1"/>
</dbReference>
<accession>A0A5D0CL98</accession>
<dbReference type="InterPro" id="IPR023214">
    <property type="entry name" value="HAD_sf"/>
</dbReference>
<evidence type="ECO:0000256" key="1">
    <source>
        <dbReference type="ARBA" id="ARBA00004651"/>
    </source>
</evidence>
<evidence type="ECO:0000256" key="15">
    <source>
        <dbReference type="SAM" id="MobiDB-lite"/>
    </source>
</evidence>
<reference evidence="17 18" key="1">
    <citation type="submission" date="2019-08" db="EMBL/GenBank/DDBJ databases">
        <title>Genome sequencing of Paenibacillus faecis DSM 23593(T).</title>
        <authorList>
            <person name="Kook J.-K."/>
            <person name="Park S.-N."/>
            <person name="Lim Y.K."/>
        </authorList>
    </citation>
    <scope>NUCLEOTIDE SEQUENCE [LARGE SCALE GENOMIC DNA]</scope>
    <source>
        <strain evidence="17 18">DSM 23593</strain>
    </source>
</reference>
<evidence type="ECO:0000256" key="3">
    <source>
        <dbReference type="ARBA" id="ARBA00022448"/>
    </source>
</evidence>
<comment type="caution">
    <text evidence="17">The sequence shown here is derived from an EMBL/GenBank/DDBJ whole genome shotgun (WGS) entry which is preliminary data.</text>
</comment>
<feature type="transmembrane region" description="Helical" evidence="14">
    <location>
        <begin position="292"/>
        <end position="316"/>
    </location>
</feature>
<keyword evidence="6 14" id="KW-0479">Metal-binding</keyword>
<dbReference type="PRINTS" id="PR00941">
    <property type="entry name" value="CDATPASE"/>
</dbReference>
<dbReference type="GO" id="GO:0046872">
    <property type="term" value="F:metal ion binding"/>
    <property type="evidence" value="ECO:0007669"/>
    <property type="project" value="UniProtKB-KW"/>
</dbReference>
<sequence>MQAKAIHKSLSVSASTKNTQEPNPRRRESLLRLLRHREMLLALGSGALMLAGWGVSGWSRELSVMLYIAAYGLGGFMKAREGIATLIRDKDLDVNLLMIAAAVGAASIGYWNEGAMLIFIFALSGALESFASERSRKDISALIALKPETALRVEEGGVKQVAAADLAAGDLVLVKPGEVIPADGIIRSGGSSVNQSAITGESIPVDKTAEDEVYAGTLNGEGALYVEVTRPAENTLFAKIVAMVEQAEQETPQTQRFIKKLEGRYAKGVVFVTAALLLLAPFAFGWSWPHTFYKAMVFLVVASPCALVSSVMPAMLSAMSRSARKGVLFKGAAYMDLLAGVKVVAFDKTGTLTTGTPVVTALIAADGWDRREVLSACASAERLSGHPLARAIVSRAEEEGLDLTAAEEMKAQPGWGVEAVVEGRLWRIGKADLQDAMLPDPLRAKTLELAEAGHTVSVIQCDGRYAGLIALRDEIRPEAKRAVAQLRQLGVTSAMLTGDRVETARAVAAEAGIDLVYGGLLPEDKVRHVGELRARFGQAAMVGDGVNDAPALAASSVGIAMGDGGSGAALEVADVVLMNGHLERVADTISLAVRARRIVKQNLIFAGVVILLLIAGNFVQGIPLPLGVIGHEGSTILVILNGLRLLR</sequence>
<evidence type="ECO:0000256" key="14">
    <source>
        <dbReference type="RuleBase" id="RU362081"/>
    </source>
</evidence>
<keyword evidence="9" id="KW-0460">Magnesium</keyword>
<evidence type="ECO:0000256" key="9">
    <source>
        <dbReference type="ARBA" id="ARBA00022842"/>
    </source>
</evidence>
<dbReference type="OrthoDB" id="9813266at2"/>
<feature type="transmembrane region" description="Helical" evidence="14">
    <location>
        <begin position="92"/>
        <end position="108"/>
    </location>
</feature>
<evidence type="ECO:0000256" key="10">
    <source>
        <dbReference type="ARBA" id="ARBA00022967"/>
    </source>
</evidence>
<dbReference type="InterPro" id="IPR036412">
    <property type="entry name" value="HAD-like_sf"/>
</dbReference>
<evidence type="ECO:0000256" key="13">
    <source>
        <dbReference type="ARBA" id="ARBA00023136"/>
    </source>
</evidence>
<evidence type="ECO:0000256" key="7">
    <source>
        <dbReference type="ARBA" id="ARBA00022741"/>
    </source>
</evidence>
<dbReference type="SFLD" id="SFLDF00027">
    <property type="entry name" value="p-type_atpase"/>
    <property type="match status" value="1"/>
</dbReference>
<keyword evidence="8 14" id="KW-0067">ATP-binding</keyword>
<dbReference type="FunFam" id="2.70.150.10:FF:000002">
    <property type="entry name" value="Copper-transporting ATPase 1, putative"/>
    <property type="match status" value="1"/>
</dbReference>
<evidence type="ECO:0000313" key="17">
    <source>
        <dbReference type="EMBL" id="TYA10300.1"/>
    </source>
</evidence>
<dbReference type="Gene3D" id="3.40.50.1000">
    <property type="entry name" value="HAD superfamily/HAD-like"/>
    <property type="match status" value="1"/>
</dbReference>
<evidence type="ECO:0000256" key="8">
    <source>
        <dbReference type="ARBA" id="ARBA00022840"/>
    </source>
</evidence>
<dbReference type="EC" id="3.6.3.3" evidence="17"/>
<keyword evidence="5 14" id="KW-0812">Transmembrane</keyword>
<keyword evidence="11 14" id="KW-1133">Transmembrane helix</keyword>
<comment type="subcellular location">
    <subcellularLocation>
        <location evidence="1">Cell membrane</location>
        <topology evidence="1">Multi-pass membrane protein</topology>
    </subcellularLocation>
</comment>
<evidence type="ECO:0000313" key="18">
    <source>
        <dbReference type="Proteomes" id="UP000325218"/>
    </source>
</evidence>
<dbReference type="InterPro" id="IPR008250">
    <property type="entry name" value="ATPase_P-typ_transduc_dom_A_sf"/>
</dbReference>
<feature type="region of interest" description="Disordered" evidence="15">
    <location>
        <begin position="1"/>
        <end position="26"/>
    </location>
</feature>
<keyword evidence="4" id="KW-0597">Phosphoprotein</keyword>
<gene>
    <name evidence="17" type="primary">cadA</name>
    <name evidence="17" type="ORF">FRY98_27365</name>
</gene>
<dbReference type="GO" id="GO:0005886">
    <property type="term" value="C:plasma membrane"/>
    <property type="evidence" value="ECO:0007669"/>
    <property type="project" value="UniProtKB-SubCell"/>
</dbReference>
<feature type="transmembrane region" description="Helical" evidence="14">
    <location>
        <begin position="603"/>
        <end position="622"/>
    </location>
</feature>
<keyword evidence="17" id="KW-0378">Hydrolase</keyword>
<dbReference type="GO" id="GO:0005524">
    <property type="term" value="F:ATP binding"/>
    <property type="evidence" value="ECO:0007669"/>
    <property type="project" value="UniProtKB-UniRule"/>
</dbReference>
<feature type="transmembrane region" description="Helical" evidence="14">
    <location>
        <begin position="62"/>
        <end position="80"/>
    </location>
</feature>
<dbReference type="Proteomes" id="UP000325218">
    <property type="component" value="Unassembled WGS sequence"/>
</dbReference>
<dbReference type="InterPro" id="IPR051949">
    <property type="entry name" value="Cation_Transport_ATPase"/>
</dbReference>
<dbReference type="SFLD" id="SFLDG00002">
    <property type="entry name" value="C1.7:_P-type_atpase_like"/>
    <property type="match status" value="1"/>
</dbReference>
<evidence type="ECO:0000256" key="5">
    <source>
        <dbReference type="ARBA" id="ARBA00022692"/>
    </source>
</evidence>
<dbReference type="NCBIfam" id="TIGR01525">
    <property type="entry name" value="ATPase-IB_hvy"/>
    <property type="match status" value="1"/>
</dbReference>
<dbReference type="Gene3D" id="2.70.150.10">
    <property type="entry name" value="Calcium-transporting ATPase, cytoplasmic transduction domain A"/>
    <property type="match status" value="1"/>
</dbReference>
<dbReference type="PRINTS" id="PR00119">
    <property type="entry name" value="CATATPASE"/>
</dbReference>